<dbReference type="SMART" id="SM00347">
    <property type="entry name" value="HTH_MARR"/>
    <property type="match status" value="1"/>
</dbReference>
<dbReference type="EMBL" id="NPDY01000001">
    <property type="protein sequence ID" value="PJZ71375.1"/>
    <property type="molecule type" value="Genomic_DNA"/>
</dbReference>
<dbReference type="PANTHER" id="PTHR33164:SF106">
    <property type="entry name" value="TRANSCRIPTIONAL REGULATORY PROTEIN"/>
    <property type="match status" value="1"/>
</dbReference>
<evidence type="ECO:0000313" key="2">
    <source>
        <dbReference type="EMBL" id="PJZ71375.1"/>
    </source>
</evidence>
<evidence type="ECO:0000259" key="1">
    <source>
        <dbReference type="PROSITE" id="PS50995"/>
    </source>
</evidence>
<sequence>MSTFSVEKMSREEILQTLHWTMRELGSISVLISQAVADIVGINSSDMESADFLNIHGPMCAGKLAERTGLTSGAVTGMIDRLEKANLAKRVADPKDRRKVLIMPLPDRGQEIGCHFESFGMAVQNTLSQFSDEDLIKFLNICKALVAVSGEELKKLRTKEEKHHKPEEKKFTPKT</sequence>
<dbReference type="InterPro" id="IPR036390">
    <property type="entry name" value="WH_DNA-bd_sf"/>
</dbReference>
<comment type="caution">
    <text evidence="3">The sequence shown here is derived from an EMBL/GenBank/DDBJ whole genome shotgun (WGS) entry which is preliminary data.</text>
</comment>
<dbReference type="InterPro" id="IPR000835">
    <property type="entry name" value="HTH_MarR-typ"/>
</dbReference>
<dbReference type="OrthoDB" id="162531at2"/>
<gene>
    <name evidence="2" type="ORF">CH360_02430</name>
    <name evidence="3" type="ORF">CH373_02430</name>
</gene>
<dbReference type="EMBL" id="NPDZ01000001">
    <property type="protein sequence ID" value="PJZ74909.1"/>
    <property type="molecule type" value="Genomic_DNA"/>
</dbReference>
<evidence type="ECO:0000313" key="3">
    <source>
        <dbReference type="EMBL" id="PJZ74909.1"/>
    </source>
</evidence>
<dbReference type="AlphaFoldDB" id="A0A2M9ZSF6"/>
<dbReference type="InterPro" id="IPR039422">
    <property type="entry name" value="MarR/SlyA-like"/>
</dbReference>
<protein>
    <submittedName>
        <fullName evidence="3">Transcriptional regulator</fullName>
    </submittedName>
</protein>
<dbReference type="PANTHER" id="PTHR33164">
    <property type="entry name" value="TRANSCRIPTIONAL REGULATOR, MARR FAMILY"/>
    <property type="match status" value="1"/>
</dbReference>
<evidence type="ECO:0000313" key="5">
    <source>
        <dbReference type="Proteomes" id="UP000231990"/>
    </source>
</evidence>
<accession>A0A2M9ZSF6</accession>
<dbReference type="Gene3D" id="1.10.10.10">
    <property type="entry name" value="Winged helix-like DNA-binding domain superfamily/Winged helix DNA-binding domain"/>
    <property type="match status" value="1"/>
</dbReference>
<organism evidence="3 5">
    <name type="scientific">Leptospira perolatii</name>
    <dbReference type="NCBI Taxonomy" id="2023191"/>
    <lineage>
        <taxon>Bacteria</taxon>
        <taxon>Pseudomonadati</taxon>
        <taxon>Spirochaetota</taxon>
        <taxon>Spirochaetia</taxon>
        <taxon>Leptospirales</taxon>
        <taxon>Leptospiraceae</taxon>
        <taxon>Leptospira</taxon>
    </lineage>
</organism>
<reference evidence="4 5" key="1">
    <citation type="submission" date="2017-07" db="EMBL/GenBank/DDBJ databases">
        <title>Leptospira spp. isolated from tropical soils.</title>
        <authorList>
            <person name="Thibeaux R."/>
            <person name="Iraola G."/>
            <person name="Ferres I."/>
            <person name="Bierque E."/>
            <person name="Girault D."/>
            <person name="Soupe-Gilbert M.-E."/>
            <person name="Picardeau M."/>
            <person name="Goarant C."/>
        </authorList>
    </citation>
    <scope>NUCLEOTIDE SEQUENCE [LARGE SCALE GENOMIC DNA]</scope>
    <source>
        <strain evidence="3 5">FH1-B-B1</strain>
        <strain evidence="2 4">FH1-B-C1</strain>
    </source>
</reference>
<keyword evidence="4" id="KW-1185">Reference proteome</keyword>
<feature type="domain" description="HTH marR-type" evidence="1">
    <location>
        <begin position="11"/>
        <end position="147"/>
    </location>
</feature>
<proteinExistence type="predicted"/>
<dbReference type="GO" id="GO:0006950">
    <property type="term" value="P:response to stress"/>
    <property type="evidence" value="ECO:0007669"/>
    <property type="project" value="TreeGrafter"/>
</dbReference>
<dbReference type="PROSITE" id="PS50995">
    <property type="entry name" value="HTH_MARR_2"/>
    <property type="match status" value="1"/>
</dbReference>
<evidence type="ECO:0000313" key="4">
    <source>
        <dbReference type="Proteomes" id="UP000231962"/>
    </source>
</evidence>
<dbReference type="Proteomes" id="UP000231962">
    <property type="component" value="Unassembled WGS sequence"/>
</dbReference>
<dbReference type="GO" id="GO:0003700">
    <property type="term" value="F:DNA-binding transcription factor activity"/>
    <property type="evidence" value="ECO:0007669"/>
    <property type="project" value="InterPro"/>
</dbReference>
<dbReference type="SUPFAM" id="SSF46785">
    <property type="entry name" value="Winged helix' DNA-binding domain"/>
    <property type="match status" value="1"/>
</dbReference>
<dbReference type="InterPro" id="IPR036388">
    <property type="entry name" value="WH-like_DNA-bd_sf"/>
</dbReference>
<dbReference type="Pfam" id="PF01047">
    <property type="entry name" value="MarR"/>
    <property type="match status" value="1"/>
</dbReference>
<name>A0A2M9ZSF6_9LEPT</name>
<dbReference type="Proteomes" id="UP000231990">
    <property type="component" value="Unassembled WGS sequence"/>
</dbReference>